<evidence type="ECO:0000313" key="1">
    <source>
        <dbReference type="EMBL" id="KAK0753139.1"/>
    </source>
</evidence>
<accession>A0AA40F8G1</accession>
<keyword evidence="2" id="KW-1185">Reference proteome</keyword>
<evidence type="ECO:0000313" key="2">
    <source>
        <dbReference type="Proteomes" id="UP001172155"/>
    </source>
</evidence>
<reference evidence="1" key="1">
    <citation type="submission" date="2023-06" db="EMBL/GenBank/DDBJ databases">
        <title>Genome-scale phylogeny and comparative genomics of the fungal order Sordariales.</title>
        <authorList>
            <consortium name="Lawrence Berkeley National Laboratory"/>
            <person name="Hensen N."/>
            <person name="Bonometti L."/>
            <person name="Westerberg I."/>
            <person name="Brannstrom I.O."/>
            <person name="Guillou S."/>
            <person name="Cros-Aarteil S."/>
            <person name="Calhoun S."/>
            <person name="Haridas S."/>
            <person name="Kuo A."/>
            <person name="Mondo S."/>
            <person name="Pangilinan J."/>
            <person name="Riley R."/>
            <person name="LaButti K."/>
            <person name="Andreopoulos B."/>
            <person name="Lipzen A."/>
            <person name="Chen C."/>
            <person name="Yanf M."/>
            <person name="Daum C."/>
            <person name="Ng V."/>
            <person name="Clum A."/>
            <person name="Steindorff A."/>
            <person name="Ohm R."/>
            <person name="Martin F."/>
            <person name="Silar P."/>
            <person name="Natvig D."/>
            <person name="Lalanne C."/>
            <person name="Gautier V."/>
            <person name="Ament-velasquez S.L."/>
            <person name="Kruys A."/>
            <person name="Hutchinson M.I."/>
            <person name="Powell A.J."/>
            <person name="Barry K."/>
            <person name="Miller A.N."/>
            <person name="Grigoriev I.V."/>
            <person name="Debuchy R."/>
            <person name="Gladieux P."/>
            <person name="Thoren M.H."/>
            <person name="Johannesson H."/>
        </authorList>
    </citation>
    <scope>NUCLEOTIDE SEQUENCE</scope>
    <source>
        <strain evidence="1">SMH3187-1</strain>
    </source>
</reference>
<dbReference type="Proteomes" id="UP001172155">
    <property type="component" value="Unassembled WGS sequence"/>
</dbReference>
<name>A0AA40F8G1_9PEZI</name>
<protein>
    <submittedName>
        <fullName evidence="1">Uncharacterized protein</fullName>
    </submittedName>
</protein>
<proteinExistence type="predicted"/>
<organism evidence="1 2">
    <name type="scientific">Schizothecium vesticola</name>
    <dbReference type="NCBI Taxonomy" id="314040"/>
    <lineage>
        <taxon>Eukaryota</taxon>
        <taxon>Fungi</taxon>
        <taxon>Dikarya</taxon>
        <taxon>Ascomycota</taxon>
        <taxon>Pezizomycotina</taxon>
        <taxon>Sordariomycetes</taxon>
        <taxon>Sordariomycetidae</taxon>
        <taxon>Sordariales</taxon>
        <taxon>Schizotheciaceae</taxon>
        <taxon>Schizothecium</taxon>
    </lineage>
</organism>
<gene>
    <name evidence="1" type="ORF">B0T18DRAFT_7339</name>
</gene>
<comment type="caution">
    <text evidence="1">The sequence shown here is derived from an EMBL/GenBank/DDBJ whole genome shotgun (WGS) entry which is preliminary data.</text>
</comment>
<sequence length="180" mass="18627">MVKLLTLSAAGMSRLGMWMLNIMGSMSSPLMVTPYRPTTQPPAAARGQKAGWAMLLSGTRDGNGIERANASLGGQRHRPKSDHLGVLQSGSVPLQDSRCTHGTISGLGPSSAFTDAECVCVVVSSLPTSPSWVPAAVRRRLGGLGSIFPPPRATTRRGCCDAALAGGGNEVTTSMVPVLV</sequence>
<dbReference type="EMBL" id="JAUKUD010000001">
    <property type="protein sequence ID" value="KAK0753139.1"/>
    <property type="molecule type" value="Genomic_DNA"/>
</dbReference>
<dbReference type="AlphaFoldDB" id="A0AA40F8G1"/>